<feature type="region of interest" description="Disordered" evidence="1">
    <location>
        <begin position="42"/>
        <end position="62"/>
    </location>
</feature>
<name>A0A2Z3Z1H5_9CORY</name>
<accession>A0A2Z3Z1H5</accession>
<dbReference type="Proteomes" id="UP000247696">
    <property type="component" value="Chromosome"/>
</dbReference>
<feature type="region of interest" description="Disordered" evidence="1">
    <location>
        <begin position="1"/>
        <end position="30"/>
    </location>
</feature>
<sequence length="267" mass="28927">MRRAREAGVHHPGLPRNSPPAHRNSRTAPLTPHCPVHSWAHCRPGSRPVPSRSRRPRVCRPPLPAEGRQPVVHRVVHRELWTTCGHSVHIDDQCRSRCGQTVDNFGRESQVTLVNAGQSDDNLWSAWKCRVDNCFLTCATAGRTVSVYIDAGRICAYYAHAIHPVVRTLSTTVPEVGHLTGNPAERRPETPHGPVPADGRKGPCGVLLSEVCSSDRLAGITAVDGAGCLGRHTPGVWAGAVVGVTEHCQCSARKAVDGATPVTWRRP</sequence>
<proteinExistence type="predicted"/>
<protein>
    <submittedName>
        <fullName evidence="2">Uncharacterized protein</fullName>
    </submittedName>
</protein>
<evidence type="ECO:0000256" key="1">
    <source>
        <dbReference type="SAM" id="MobiDB-lite"/>
    </source>
</evidence>
<feature type="compositionally biased region" description="Low complexity" evidence="1">
    <location>
        <begin position="42"/>
        <end position="51"/>
    </location>
</feature>
<evidence type="ECO:0000313" key="2">
    <source>
        <dbReference type="EMBL" id="AWT27453.1"/>
    </source>
</evidence>
<reference evidence="3" key="1">
    <citation type="submission" date="2017-11" db="EMBL/GenBank/DDBJ databases">
        <title>Otitis media/interna in a cat caused by the recently described species Corynebacterium provencense.</title>
        <authorList>
            <person name="Kittl S."/>
            <person name="Brodard I."/>
            <person name="Rychener L."/>
            <person name="Jores J."/>
            <person name="Roosje P."/>
            <person name="Gobeli Brawand S."/>
        </authorList>
    </citation>
    <scope>NUCLEOTIDE SEQUENCE [LARGE SCALE GENOMIC DNA]</scope>
    <source>
        <strain evidence="3">17KM38</strain>
    </source>
</reference>
<keyword evidence="3" id="KW-1185">Reference proteome</keyword>
<dbReference type="EMBL" id="CP024988">
    <property type="protein sequence ID" value="AWT27453.1"/>
    <property type="molecule type" value="Genomic_DNA"/>
</dbReference>
<gene>
    <name evidence="2" type="ORF">Csp1_27100</name>
</gene>
<evidence type="ECO:0000313" key="3">
    <source>
        <dbReference type="Proteomes" id="UP000247696"/>
    </source>
</evidence>
<feature type="region of interest" description="Disordered" evidence="1">
    <location>
        <begin position="178"/>
        <end position="199"/>
    </location>
</feature>
<dbReference type="AlphaFoldDB" id="A0A2Z3Z1H5"/>
<organism evidence="2 3">
    <name type="scientific">Corynebacterium provencense</name>
    <dbReference type="NCBI Taxonomy" id="1737425"/>
    <lineage>
        <taxon>Bacteria</taxon>
        <taxon>Bacillati</taxon>
        <taxon>Actinomycetota</taxon>
        <taxon>Actinomycetes</taxon>
        <taxon>Mycobacteriales</taxon>
        <taxon>Corynebacteriaceae</taxon>
        <taxon>Corynebacterium</taxon>
    </lineage>
</organism>
<dbReference type="KEGG" id="cpre:Csp1_27100"/>